<dbReference type="GO" id="GO:0030116">
    <property type="term" value="F:glial cell-derived neurotrophic factor receptor binding"/>
    <property type="evidence" value="ECO:0007669"/>
    <property type="project" value="InterPro"/>
</dbReference>
<dbReference type="PANTHER" id="PTHR12173:SF8">
    <property type="entry name" value="PERSEPHIN"/>
    <property type="match status" value="1"/>
</dbReference>
<sequence length="147" mass="16272">LLIVIIEMCALKIFYLNSELCWVLSLQCGGSVALLQTLCATRHPGKAEEAKAFSFPSRGQPWLQSTDPPCTGPRPGTCYDSDEIVLFKYCAGSCQRARTNHDLTLSKLLHAHPCCRPTRYEPVSFMDVQNTWQTVEKLSAAECSCVG</sequence>
<keyword evidence="4" id="KW-0732">Signal</keyword>
<reference evidence="9" key="2">
    <citation type="submission" date="2025-08" db="UniProtKB">
        <authorList>
            <consortium name="Ensembl"/>
        </authorList>
    </citation>
    <scope>IDENTIFICATION</scope>
</reference>
<dbReference type="PANTHER" id="PTHR12173">
    <property type="entry name" value="GDNF SUBFAMILY OF TGF-BETA FAMILY"/>
    <property type="match status" value="1"/>
</dbReference>
<dbReference type="GO" id="GO:0030971">
    <property type="term" value="F:receptor tyrosine kinase binding"/>
    <property type="evidence" value="ECO:0007669"/>
    <property type="project" value="InterPro"/>
</dbReference>
<dbReference type="InterPro" id="IPR029034">
    <property type="entry name" value="Cystine-knot_cytokine"/>
</dbReference>
<evidence type="ECO:0000256" key="4">
    <source>
        <dbReference type="ARBA" id="ARBA00022729"/>
    </source>
</evidence>
<evidence type="ECO:0000256" key="1">
    <source>
        <dbReference type="ARBA" id="ARBA00004613"/>
    </source>
</evidence>
<dbReference type="PROSITE" id="PS51362">
    <property type="entry name" value="TGF_BETA_2"/>
    <property type="match status" value="1"/>
</dbReference>
<dbReference type="Gene3D" id="2.10.90.10">
    <property type="entry name" value="Cystine-knot cytokines"/>
    <property type="match status" value="1"/>
</dbReference>
<dbReference type="Ensembl" id="ENSECRT00000014499.1">
    <property type="protein sequence ID" value="ENSECRP00000014252.1"/>
    <property type="gene ID" value="ENSECRG00000009516.1"/>
</dbReference>
<reference evidence="9" key="3">
    <citation type="submission" date="2025-09" db="UniProtKB">
        <authorList>
            <consortium name="Ensembl"/>
        </authorList>
    </citation>
    <scope>IDENTIFICATION</scope>
</reference>
<dbReference type="Proteomes" id="UP000694620">
    <property type="component" value="Chromosome 10"/>
</dbReference>
<dbReference type="Pfam" id="PF00019">
    <property type="entry name" value="TGF_beta"/>
    <property type="match status" value="1"/>
</dbReference>
<name>A0A8C4SAZ8_ERPCA</name>
<proteinExistence type="inferred from homology"/>
<organism evidence="9 10">
    <name type="scientific">Erpetoichthys calabaricus</name>
    <name type="common">Rope fish</name>
    <name type="synonym">Calamoichthys calabaricus</name>
    <dbReference type="NCBI Taxonomy" id="27687"/>
    <lineage>
        <taxon>Eukaryota</taxon>
        <taxon>Metazoa</taxon>
        <taxon>Chordata</taxon>
        <taxon>Craniata</taxon>
        <taxon>Vertebrata</taxon>
        <taxon>Euteleostomi</taxon>
        <taxon>Actinopterygii</taxon>
        <taxon>Polypteriformes</taxon>
        <taxon>Polypteridae</taxon>
        <taxon>Erpetoichthys</taxon>
    </lineage>
</organism>
<dbReference type="GO" id="GO:0008083">
    <property type="term" value="F:growth factor activity"/>
    <property type="evidence" value="ECO:0007669"/>
    <property type="project" value="UniProtKB-KW"/>
</dbReference>
<dbReference type="InterPro" id="IPR001839">
    <property type="entry name" value="TGF-b_C"/>
</dbReference>
<keyword evidence="10" id="KW-1185">Reference proteome</keyword>
<evidence type="ECO:0000256" key="2">
    <source>
        <dbReference type="ARBA" id="ARBA00009832"/>
    </source>
</evidence>
<evidence type="ECO:0000256" key="6">
    <source>
        <dbReference type="ARBA" id="ARBA00023157"/>
    </source>
</evidence>
<protein>
    <submittedName>
        <fullName evidence="9">Artemin a</fullName>
    </submittedName>
</protein>
<evidence type="ECO:0000259" key="8">
    <source>
        <dbReference type="PROSITE" id="PS51362"/>
    </source>
</evidence>
<gene>
    <name evidence="9" type="primary">ARTN</name>
</gene>
<evidence type="ECO:0000256" key="5">
    <source>
        <dbReference type="ARBA" id="ARBA00023030"/>
    </source>
</evidence>
<keyword evidence="3" id="KW-0964">Secreted</keyword>
<dbReference type="GO" id="GO:0005576">
    <property type="term" value="C:extracellular region"/>
    <property type="evidence" value="ECO:0007669"/>
    <property type="project" value="UniProtKB-SubCell"/>
</dbReference>
<evidence type="ECO:0000256" key="3">
    <source>
        <dbReference type="ARBA" id="ARBA00022525"/>
    </source>
</evidence>
<dbReference type="SUPFAM" id="SSF57501">
    <property type="entry name" value="Cystine-knot cytokines"/>
    <property type="match status" value="1"/>
</dbReference>
<evidence type="ECO:0000313" key="9">
    <source>
        <dbReference type="Ensembl" id="ENSECRP00000014252.1"/>
    </source>
</evidence>
<keyword evidence="6" id="KW-1015">Disulfide bond</keyword>
<reference evidence="9" key="1">
    <citation type="submission" date="2021-06" db="EMBL/GenBank/DDBJ databases">
        <authorList>
            <consortium name="Wellcome Sanger Institute Data Sharing"/>
        </authorList>
    </citation>
    <scope>NUCLEOTIDE SEQUENCE [LARGE SCALE GENOMIC DNA]</scope>
</reference>
<comment type="similarity">
    <text evidence="2">Belongs to the TGF-beta family. GDNF subfamily.</text>
</comment>
<evidence type="ECO:0000256" key="7">
    <source>
        <dbReference type="RuleBase" id="RU000354"/>
    </source>
</evidence>
<evidence type="ECO:0000313" key="10">
    <source>
        <dbReference type="Proteomes" id="UP000694620"/>
    </source>
</evidence>
<comment type="subcellular location">
    <subcellularLocation>
        <location evidence="1">Secreted</location>
    </subcellularLocation>
</comment>
<dbReference type="AlphaFoldDB" id="A0A8C4SAZ8"/>
<feature type="domain" description="TGF-beta family profile" evidence="8">
    <location>
        <begin position="79"/>
        <end position="146"/>
    </location>
</feature>
<dbReference type="GO" id="GO:0048731">
    <property type="term" value="P:system development"/>
    <property type="evidence" value="ECO:0007669"/>
    <property type="project" value="UniProtKB-ARBA"/>
</dbReference>
<keyword evidence="5 7" id="KW-0339">Growth factor</keyword>
<accession>A0A8C4SAZ8</accession>
<dbReference type="InterPro" id="IPR043401">
    <property type="entry name" value="GDNF_fam"/>
</dbReference>
<dbReference type="GeneTree" id="ENSGT00950000182993"/>